<dbReference type="GO" id="GO:0004222">
    <property type="term" value="F:metalloendopeptidase activity"/>
    <property type="evidence" value="ECO:0007669"/>
    <property type="project" value="TreeGrafter"/>
</dbReference>
<dbReference type="AlphaFoldDB" id="A0A8J5D1W3"/>
<comment type="caution">
    <text evidence="2">The sequence shown here is derived from an EMBL/GenBank/DDBJ whole genome shotgun (WGS) entry which is preliminary data.</text>
</comment>
<evidence type="ECO:0000313" key="3">
    <source>
        <dbReference type="Proteomes" id="UP000770661"/>
    </source>
</evidence>
<reference evidence="2" key="1">
    <citation type="submission" date="2020-07" db="EMBL/GenBank/DDBJ databases">
        <title>The High-quality genome of the commercially important snow crab, Chionoecetes opilio.</title>
        <authorList>
            <person name="Jeong J.-H."/>
            <person name="Ryu S."/>
        </authorList>
    </citation>
    <scope>NUCLEOTIDE SEQUENCE</scope>
    <source>
        <strain evidence="2">MADBK_172401_WGS</strain>
        <tissue evidence="2">Digestive gland</tissue>
    </source>
</reference>
<dbReference type="PANTHER" id="PTHR45702:SF2">
    <property type="entry name" value="KUZBANIAN, ISOFORM A"/>
    <property type="match status" value="1"/>
</dbReference>
<sequence length="147" mass="16048">MYTECEESAFCEGNNASCPQPLAKEDNKVCNEGTKVCKRGKCSGSICLAKGMKECFLTSDRVHDKKKLCEIACQVGNDSATCKSTSELSDIFDGLAVFMRPGAPCNNFQVSVDSSHHPSPYTEVATLVSASTPRKLEYKEIRLHSKV</sequence>
<accession>A0A8J5D1W3</accession>
<dbReference type="GO" id="GO:0005886">
    <property type="term" value="C:plasma membrane"/>
    <property type="evidence" value="ECO:0007669"/>
    <property type="project" value="TreeGrafter"/>
</dbReference>
<dbReference type="Proteomes" id="UP000770661">
    <property type="component" value="Unassembled WGS sequence"/>
</dbReference>
<dbReference type="InterPro" id="IPR051489">
    <property type="entry name" value="ADAM_Metalloproteinase"/>
</dbReference>
<gene>
    <name evidence="2" type="primary">ADAM10_0</name>
    <name evidence="2" type="ORF">GWK47_031954</name>
</gene>
<dbReference type="GO" id="GO:0006509">
    <property type="term" value="P:membrane protein ectodomain proteolysis"/>
    <property type="evidence" value="ECO:0007669"/>
    <property type="project" value="TreeGrafter"/>
</dbReference>
<organism evidence="2 3">
    <name type="scientific">Chionoecetes opilio</name>
    <name type="common">Atlantic snow crab</name>
    <name type="synonym">Cancer opilio</name>
    <dbReference type="NCBI Taxonomy" id="41210"/>
    <lineage>
        <taxon>Eukaryota</taxon>
        <taxon>Metazoa</taxon>
        <taxon>Ecdysozoa</taxon>
        <taxon>Arthropoda</taxon>
        <taxon>Crustacea</taxon>
        <taxon>Multicrustacea</taxon>
        <taxon>Malacostraca</taxon>
        <taxon>Eumalacostraca</taxon>
        <taxon>Eucarida</taxon>
        <taxon>Decapoda</taxon>
        <taxon>Pleocyemata</taxon>
        <taxon>Brachyura</taxon>
        <taxon>Eubrachyura</taxon>
        <taxon>Majoidea</taxon>
        <taxon>Majidae</taxon>
        <taxon>Chionoecetes</taxon>
    </lineage>
</organism>
<proteinExistence type="predicted"/>
<dbReference type="InterPro" id="IPR049038">
    <property type="entry name" value="ADAM10_Cys-rich"/>
</dbReference>
<dbReference type="OrthoDB" id="2149267at2759"/>
<dbReference type="Pfam" id="PF21299">
    <property type="entry name" value="ADAM10_Cys-rich"/>
    <property type="match status" value="1"/>
</dbReference>
<dbReference type="EMBL" id="JACEEZ010001909">
    <property type="protein sequence ID" value="KAG0728686.1"/>
    <property type="molecule type" value="Genomic_DNA"/>
</dbReference>
<name>A0A8J5D1W3_CHIOP</name>
<keyword evidence="3" id="KW-1185">Reference proteome</keyword>
<evidence type="ECO:0000313" key="2">
    <source>
        <dbReference type="EMBL" id="KAG0728686.1"/>
    </source>
</evidence>
<protein>
    <submittedName>
        <fullName evidence="2">Disintegrin and metalloproteinase domain-containing protein 10</fullName>
    </submittedName>
</protein>
<dbReference type="PANTHER" id="PTHR45702">
    <property type="entry name" value="ADAM10/ADAM17 METALLOPEPTIDASE FAMILY MEMBER"/>
    <property type="match status" value="1"/>
</dbReference>
<evidence type="ECO:0000259" key="1">
    <source>
        <dbReference type="Pfam" id="PF21299"/>
    </source>
</evidence>
<dbReference type="GO" id="GO:0007219">
    <property type="term" value="P:Notch signaling pathway"/>
    <property type="evidence" value="ECO:0007669"/>
    <property type="project" value="TreeGrafter"/>
</dbReference>
<feature type="domain" description="ADAM10 cysteine-rich" evidence="1">
    <location>
        <begin position="66"/>
        <end position="109"/>
    </location>
</feature>